<evidence type="ECO:0000313" key="1">
    <source>
        <dbReference type="EMBL" id="KAJ9112932.1"/>
    </source>
</evidence>
<evidence type="ECO:0000313" key="2">
    <source>
        <dbReference type="Proteomes" id="UP001241377"/>
    </source>
</evidence>
<dbReference type="EMBL" id="JASBWR010000003">
    <property type="protein sequence ID" value="KAJ9112932.1"/>
    <property type="molecule type" value="Genomic_DNA"/>
</dbReference>
<name>A0ACC2WPE2_9TREE</name>
<reference evidence="1" key="1">
    <citation type="submission" date="2023-04" db="EMBL/GenBank/DDBJ databases">
        <title>Draft Genome sequencing of Naganishia species isolated from polar environments using Oxford Nanopore Technology.</title>
        <authorList>
            <person name="Leo P."/>
            <person name="Venkateswaran K."/>
        </authorList>
    </citation>
    <scope>NUCLEOTIDE SEQUENCE</scope>
    <source>
        <strain evidence="1">MNA-CCFEE 5261</strain>
    </source>
</reference>
<gene>
    <name evidence="1" type="ORF">QFC19_000487</name>
</gene>
<comment type="caution">
    <text evidence="1">The sequence shown here is derived from an EMBL/GenBank/DDBJ whole genome shotgun (WGS) entry which is preliminary data.</text>
</comment>
<protein>
    <submittedName>
        <fullName evidence="1">Uncharacterized protein</fullName>
    </submittedName>
</protein>
<accession>A0ACC2WPE2</accession>
<sequence length="515" mass="52266">MKLSPYVLVAVVLSIPGPSSAYPVDRDSVEKRQQDLAVEFPTVDLDRRGLFSWILNLVDDDSLAAAAPAPAATTVAAQVAPAPVASVAPVAAPATTSASSGGFGKFLSGLFGGSSSTTTASTAPAAAPTASSVASPAAAAAPAAKASSSSGGILGFFSNLFGESSSSTSTTPTASAPVVASSVASSVAVSSVQVPAAVASASAAASAGFGTSTAGSTVSGAYTNLPGFDSDPSSSPTEASYTGSRIANVKAASSAKGISYSPYTKSGACKTAAEVKSDIAELSPFSIIRLYSVDCSGIQNVLAAMSSSQKLFLGVWPIDLSSVQSDLQSAKQQVQTSSRGWSAVHTIAIGNEQVNSGQGTVQQVSTGVQTARTWLKQNAPSYNGYVVTVDTLVAVVANPALCDVSDYLAVNSHPYWDGGVQPSNSGPWLQNQISNLKNACGNSKSILITETGWPTEGSNYGQCQPSVSNQLAAIKSINSVLADQVFMFTTFNDYWKDGGAYGVEKYWGIYGDPNA</sequence>
<keyword evidence="2" id="KW-1185">Reference proteome</keyword>
<organism evidence="1 2">
    <name type="scientific">Naganishia cerealis</name>
    <dbReference type="NCBI Taxonomy" id="610337"/>
    <lineage>
        <taxon>Eukaryota</taxon>
        <taxon>Fungi</taxon>
        <taxon>Dikarya</taxon>
        <taxon>Basidiomycota</taxon>
        <taxon>Agaricomycotina</taxon>
        <taxon>Tremellomycetes</taxon>
        <taxon>Filobasidiales</taxon>
        <taxon>Filobasidiaceae</taxon>
        <taxon>Naganishia</taxon>
    </lineage>
</organism>
<dbReference type="Proteomes" id="UP001241377">
    <property type="component" value="Unassembled WGS sequence"/>
</dbReference>
<proteinExistence type="predicted"/>